<dbReference type="PANTHER" id="PTHR35145:SF1">
    <property type="entry name" value="CYTOPLASMIC PROTEIN"/>
    <property type="match status" value="1"/>
</dbReference>
<dbReference type="OrthoDB" id="9804614at2"/>
<proteinExistence type="predicted"/>
<dbReference type="SUPFAM" id="SSF142906">
    <property type="entry name" value="YjbR-like"/>
    <property type="match status" value="1"/>
</dbReference>
<evidence type="ECO:0000313" key="1">
    <source>
        <dbReference type="EMBL" id="SNS09288.1"/>
    </source>
</evidence>
<protein>
    <submittedName>
        <fullName evidence="1">Predicted DNA-binding protein, MmcQ/YjbR family</fullName>
    </submittedName>
</protein>
<dbReference type="InterPro" id="IPR058532">
    <property type="entry name" value="YjbR/MT2646/Rv2570-like"/>
</dbReference>
<reference evidence="2" key="1">
    <citation type="submission" date="2017-06" db="EMBL/GenBank/DDBJ databases">
        <authorList>
            <person name="Varghese N."/>
            <person name="Submissions S."/>
        </authorList>
    </citation>
    <scope>NUCLEOTIDE SEQUENCE [LARGE SCALE GENOMIC DNA]</scope>
    <source>
        <strain evidence="2">DSM 22348</strain>
    </source>
</reference>
<sequence>MSEKGLSEEQVAAFCLGLPGAREDYKWGGVRVFSVAGNKMFAVMDLAGAGLSFKVDKELFLGYVDIPGVRPAPYLARAHWVSVARPYALGREALEDLLKRSHQLVVGKLPKRVQVGLLLD</sequence>
<organism evidence="1 2">
    <name type="scientific">Pseudomonas japonica</name>
    <dbReference type="NCBI Taxonomy" id="256466"/>
    <lineage>
        <taxon>Bacteria</taxon>
        <taxon>Pseudomonadati</taxon>
        <taxon>Pseudomonadota</taxon>
        <taxon>Gammaproteobacteria</taxon>
        <taxon>Pseudomonadales</taxon>
        <taxon>Pseudomonadaceae</taxon>
        <taxon>Pseudomonas</taxon>
    </lineage>
</organism>
<dbReference type="Pfam" id="PF04237">
    <property type="entry name" value="YjbR"/>
    <property type="match status" value="1"/>
</dbReference>
<dbReference type="Gene3D" id="3.90.1150.30">
    <property type="match status" value="1"/>
</dbReference>
<dbReference type="RefSeq" id="WP_042124937.1">
    <property type="nucleotide sequence ID" value="NZ_FZOL01000003.1"/>
</dbReference>
<evidence type="ECO:0000313" key="2">
    <source>
        <dbReference type="Proteomes" id="UP000198407"/>
    </source>
</evidence>
<dbReference type="GO" id="GO:0003677">
    <property type="term" value="F:DNA binding"/>
    <property type="evidence" value="ECO:0007669"/>
    <property type="project" value="UniProtKB-KW"/>
</dbReference>
<dbReference type="EMBL" id="FZOL01000003">
    <property type="protein sequence ID" value="SNS09288.1"/>
    <property type="molecule type" value="Genomic_DNA"/>
</dbReference>
<dbReference type="Proteomes" id="UP000198407">
    <property type="component" value="Unassembled WGS sequence"/>
</dbReference>
<dbReference type="PANTHER" id="PTHR35145">
    <property type="entry name" value="CYTOPLASMIC PROTEIN-RELATED"/>
    <property type="match status" value="1"/>
</dbReference>
<keyword evidence="2" id="KW-1185">Reference proteome</keyword>
<accession>A0A239BPJ4</accession>
<dbReference type="InterPro" id="IPR038056">
    <property type="entry name" value="YjbR-like_sf"/>
</dbReference>
<dbReference type="AlphaFoldDB" id="A0A239BPJ4"/>
<keyword evidence="1" id="KW-0238">DNA-binding</keyword>
<name>A0A239BPJ4_9PSED</name>
<dbReference type="STRING" id="1215104.GCA_000730585_02747"/>
<dbReference type="InterPro" id="IPR007351">
    <property type="entry name" value="YjbR"/>
</dbReference>
<gene>
    <name evidence="1" type="ORF">SAMN05444352_10386</name>
</gene>